<feature type="transmembrane region" description="Helical" evidence="6">
    <location>
        <begin position="46"/>
        <end position="66"/>
    </location>
</feature>
<keyword evidence="4 6" id="KW-0472">Membrane</keyword>
<feature type="transmembrane region" description="Helical" evidence="6">
    <location>
        <begin position="133"/>
        <end position="157"/>
    </location>
</feature>
<dbReference type="InterPro" id="IPR050549">
    <property type="entry name" value="MFS_Trehalose_Transporter"/>
</dbReference>
<keyword evidence="3 6" id="KW-1133">Transmembrane helix</keyword>
<feature type="transmembrane region" description="Helical" evidence="6">
    <location>
        <begin position="81"/>
        <end position="103"/>
    </location>
</feature>
<dbReference type="PANTHER" id="PTHR48021:SF39">
    <property type="entry name" value="MAJOR FACILITATOR SUPERFAMILY (MFS) PROFILE DOMAIN-CONTAINING PROTEIN"/>
    <property type="match status" value="1"/>
</dbReference>
<dbReference type="Pfam" id="PF00083">
    <property type="entry name" value="Sugar_tr"/>
    <property type="match status" value="2"/>
</dbReference>
<comment type="subcellular location">
    <subcellularLocation>
        <location evidence="1">Membrane</location>
        <topology evidence="1">Multi-pass membrane protein</topology>
    </subcellularLocation>
</comment>
<evidence type="ECO:0000313" key="9">
    <source>
        <dbReference type="Proteomes" id="UP001307889"/>
    </source>
</evidence>
<feature type="transmembrane region" description="Helical" evidence="6">
    <location>
        <begin position="479"/>
        <end position="501"/>
    </location>
</feature>
<protein>
    <submittedName>
        <fullName evidence="8">Sugar (And other) transporter</fullName>
    </submittedName>
</protein>
<gene>
    <name evidence="8" type="ORF">NTJ_13213</name>
</gene>
<organism evidence="8 9">
    <name type="scientific">Nesidiocoris tenuis</name>
    <dbReference type="NCBI Taxonomy" id="355587"/>
    <lineage>
        <taxon>Eukaryota</taxon>
        <taxon>Metazoa</taxon>
        <taxon>Ecdysozoa</taxon>
        <taxon>Arthropoda</taxon>
        <taxon>Hexapoda</taxon>
        <taxon>Insecta</taxon>
        <taxon>Pterygota</taxon>
        <taxon>Neoptera</taxon>
        <taxon>Paraneoptera</taxon>
        <taxon>Hemiptera</taxon>
        <taxon>Heteroptera</taxon>
        <taxon>Panheteroptera</taxon>
        <taxon>Cimicomorpha</taxon>
        <taxon>Miridae</taxon>
        <taxon>Dicyphina</taxon>
        <taxon>Nesidiocoris</taxon>
    </lineage>
</organism>
<feature type="transmembrane region" description="Helical" evidence="6">
    <location>
        <begin position="390"/>
        <end position="410"/>
    </location>
</feature>
<dbReference type="InterPro" id="IPR036259">
    <property type="entry name" value="MFS_trans_sf"/>
</dbReference>
<feature type="domain" description="Major facilitator superfamily (MFS) profile" evidence="7">
    <location>
        <begin position="38"/>
        <end position="507"/>
    </location>
</feature>
<proteinExistence type="predicted"/>
<feature type="transmembrane region" description="Helical" evidence="6">
    <location>
        <begin position="169"/>
        <end position="187"/>
    </location>
</feature>
<feature type="region of interest" description="Disordered" evidence="5">
    <location>
        <begin position="274"/>
        <end position="296"/>
    </location>
</feature>
<evidence type="ECO:0000256" key="3">
    <source>
        <dbReference type="ARBA" id="ARBA00022989"/>
    </source>
</evidence>
<dbReference type="SUPFAM" id="SSF103473">
    <property type="entry name" value="MFS general substrate transporter"/>
    <property type="match status" value="1"/>
</dbReference>
<feature type="compositionally biased region" description="Basic and acidic residues" evidence="5">
    <location>
        <begin position="284"/>
        <end position="296"/>
    </location>
</feature>
<dbReference type="PROSITE" id="PS00217">
    <property type="entry name" value="SUGAR_TRANSPORT_2"/>
    <property type="match status" value="1"/>
</dbReference>
<dbReference type="Proteomes" id="UP001307889">
    <property type="component" value="Chromosome 11"/>
</dbReference>
<feature type="region of interest" description="Disordered" evidence="5">
    <location>
        <begin position="1"/>
        <end position="28"/>
    </location>
</feature>
<feature type="transmembrane region" description="Helical" evidence="6">
    <location>
        <begin position="453"/>
        <end position="473"/>
    </location>
</feature>
<evidence type="ECO:0000313" key="8">
    <source>
        <dbReference type="EMBL" id="BET00397.1"/>
    </source>
</evidence>
<dbReference type="Gene3D" id="1.20.1250.20">
    <property type="entry name" value="MFS general substrate transporter like domains"/>
    <property type="match status" value="1"/>
</dbReference>
<accession>A0ABN7BBA1</accession>
<evidence type="ECO:0000256" key="4">
    <source>
        <dbReference type="ARBA" id="ARBA00023136"/>
    </source>
</evidence>
<reference evidence="8 9" key="1">
    <citation type="submission" date="2023-09" db="EMBL/GenBank/DDBJ databases">
        <title>Nesidiocoris tenuis whole genome shotgun sequence.</title>
        <authorList>
            <person name="Shibata T."/>
            <person name="Shimoda M."/>
            <person name="Kobayashi T."/>
            <person name="Uehara T."/>
        </authorList>
    </citation>
    <scope>NUCLEOTIDE SEQUENCE [LARGE SCALE GENOMIC DNA]</scope>
    <source>
        <strain evidence="8 9">Japan</strain>
    </source>
</reference>
<keyword evidence="2 6" id="KW-0812">Transmembrane</keyword>
<name>A0ABN7BBA1_9HEMI</name>
<keyword evidence="9" id="KW-1185">Reference proteome</keyword>
<dbReference type="EMBL" id="AP028919">
    <property type="protein sequence ID" value="BET00397.1"/>
    <property type="molecule type" value="Genomic_DNA"/>
</dbReference>
<evidence type="ECO:0000256" key="1">
    <source>
        <dbReference type="ARBA" id="ARBA00004141"/>
    </source>
</evidence>
<sequence>MTNQNVAANDATERPPTEGAEPNYGPETNKWRRAIPQIIASTVKNLLLMDLGMTIAFPTIVIPVLLDGKDSKNLVFSEVNASWFGSIVYACQPLGSVLSGLVLEPLGRKYAMMAVNVPHILGWYLLYSASTHVALYIAAVIMGLGVGFMEAPIITYIGEICEPHLRGTLTSYSNLFVTFGMTTVYVFGTLVDWRTAALIFMNLPILTILALTQIPETPLWLMARGREADAKKSLQWLRGWVSPQAVEKEVNELKRYSDASYKKRLKGYDNPAVVLDENTPNGRDSNRNEKVKGSEQEIVEKEPSKMELLTQACNDFFRPAVLKPFAFIIVFFFISNWTGVSSTRPYLIKLIEEFQFPIEPYRAAVIFGSISFAASVSCMATIAIFRKRPIALVSVALCSASAVCLALVPPQALGGWLGFICFVVLYFFSIYGASGLVWTVMSEVFPYRGRSQASGVAAAGSYLIVFSATKSFLSLKHALGLHYLFLLYGCISAVGFVLIWLMMPETEGKTLEEIEREYKIKSKKPAKEGDA</sequence>
<dbReference type="PROSITE" id="PS00216">
    <property type="entry name" value="SUGAR_TRANSPORT_1"/>
    <property type="match status" value="1"/>
</dbReference>
<feature type="transmembrane region" description="Helical" evidence="6">
    <location>
        <begin position="320"/>
        <end position="340"/>
    </location>
</feature>
<dbReference type="InterPro" id="IPR005829">
    <property type="entry name" value="Sugar_transporter_CS"/>
</dbReference>
<dbReference type="InterPro" id="IPR005828">
    <property type="entry name" value="MFS_sugar_transport-like"/>
</dbReference>
<feature type="transmembrane region" description="Helical" evidence="6">
    <location>
        <begin position="360"/>
        <end position="383"/>
    </location>
</feature>
<evidence type="ECO:0000259" key="7">
    <source>
        <dbReference type="PROSITE" id="PS50850"/>
    </source>
</evidence>
<evidence type="ECO:0000256" key="6">
    <source>
        <dbReference type="SAM" id="Phobius"/>
    </source>
</evidence>
<dbReference type="PANTHER" id="PTHR48021">
    <property type="match status" value="1"/>
</dbReference>
<evidence type="ECO:0000256" key="2">
    <source>
        <dbReference type="ARBA" id="ARBA00022692"/>
    </source>
</evidence>
<evidence type="ECO:0000256" key="5">
    <source>
        <dbReference type="SAM" id="MobiDB-lite"/>
    </source>
</evidence>
<feature type="transmembrane region" description="Helical" evidence="6">
    <location>
        <begin position="416"/>
        <end position="441"/>
    </location>
</feature>
<dbReference type="PROSITE" id="PS50850">
    <property type="entry name" value="MFS"/>
    <property type="match status" value="1"/>
</dbReference>
<dbReference type="InterPro" id="IPR020846">
    <property type="entry name" value="MFS_dom"/>
</dbReference>